<feature type="compositionally biased region" description="Low complexity" evidence="1">
    <location>
        <begin position="1"/>
        <end position="12"/>
    </location>
</feature>
<accession>A0ABP7NTU3</accession>
<dbReference type="EMBL" id="BAABDH010000112">
    <property type="protein sequence ID" value="GAA3953880.1"/>
    <property type="molecule type" value="Genomic_DNA"/>
</dbReference>
<keyword evidence="3" id="KW-1185">Reference proteome</keyword>
<gene>
    <name evidence="2" type="ORF">GCM10022406_39460</name>
</gene>
<sequence length="88" mass="9396">MKKMPTAAGAAPGRRKPRPGTAGQLLLEHLGDEEGWAVLSGGQQLNPRILTAAALALYLSRNKLAARISNLDVLPVALQLVARRKPIH</sequence>
<evidence type="ECO:0000256" key="1">
    <source>
        <dbReference type="SAM" id="MobiDB-lite"/>
    </source>
</evidence>
<evidence type="ECO:0000313" key="3">
    <source>
        <dbReference type="Proteomes" id="UP001499909"/>
    </source>
</evidence>
<protein>
    <submittedName>
        <fullName evidence="2">Uncharacterized protein</fullName>
    </submittedName>
</protein>
<reference evidence="3" key="1">
    <citation type="journal article" date="2019" name="Int. J. Syst. Evol. Microbiol.">
        <title>The Global Catalogue of Microorganisms (GCM) 10K type strain sequencing project: providing services to taxonomists for standard genome sequencing and annotation.</title>
        <authorList>
            <consortium name="The Broad Institute Genomics Platform"/>
            <consortium name="The Broad Institute Genome Sequencing Center for Infectious Disease"/>
            <person name="Wu L."/>
            <person name="Ma J."/>
        </authorList>
    </citation>
    <scope>NUCLEOTIDE SEQUENCE [LARGE SCALE GENOMIC DNA]</scope>
    <source>
        <strain evidence="3">JCM 17214</strain>
    </source>
</reference>
<dbReference type="Proteomes" id="UP001499909">
    <property type="component" value="Unassembled WGS sequence"/>
</dbReference>
<comment type="caution">
    <text evidence="2">The sequence shown here is derived from an EMBL/GenBank/DDBJ whole genome shotgun (WGS) entry which is preliminary data.</text>
</comment>
<proteinExistence type="predicted"/>
<organism evidence="2 3">
    <name type="scientific">Hymenobacter algoricola</name>
    <dbReference type="NCBI Taxonomy" id="486267"/>
    <lineage>
        <taxon>Bacteria</taxon>
        <taxon>Pseudomonadati</taxon>
        <taxon>Bacteroidota</taxon>
        <taxon>Cytophagia</taxon>
        <taxon>Cytophagales</taxon>
        <taxon>Hymenobacteraceae</taxon>
        <taxon>Hymenobacter</taxon>
    </lineage>
</organism>
<feature type="region of interest" description="Disordered" evidence="1">
    <location>
        <begin position="1"/>
        <end position="22"/>
    </location>
</feature>
<dbReference type="RefSeq" id="WP_345117688.1">
    <property type="nucleotide sequence ID" value="NZ_BAABDH010000112.1"/>
</dbReference>
<name>A0ABP7NTU3_9BACT</name>
<evidence type="ECO:0000313" key="2">
    <source>
        <dbReference type="EMBL" id="GAA3953880.1"/>
    </source>
</evidence>